<dbReference type="InterPro" id="IPR009006">
    <property type="entry name" value="Ala_racemase/Decarboxylase_C"/>
</dbReference>
<proteinExistence type="predicted"/>
<dbReference type="InterPro" id="IPR029066">
    <property type="entry name" value="PLP-binding_barrel"/>
</dbReference>
<dbReference type="RefSeq" id="WP_184235712.1">
    <property type="nucleotide sequence ID" value="NZ_JACHMJ010000001.1"/>
</dbReference>
<dbReference type="InterPro" id="IPR011079">
    <property type="entry name" value="Ala_racemase_C"/>
</dbReference>
<evidence type="ECO:0000259" key="4">
    <source>
        <dbReference type="SMART" id="SM01005"/>
    </source>
</evidence>
<accession>A0A841APC3</accession>
<evidence type="ECO:0000256" key="3">
    <source>
        <dbReference type="ARBA" id="ARBA00023235"/>
    </source>
</evidence>
<comment type="caution">
    <text evidence="5">The sequence shown here is derived from an EMBL/GenBank/DDBJ whole genome shotgun (WGS) entry which is preliminary data.</text>
</comment>
<dbReference type="SUPFAM" id="SSF51419">
    <property type="entry name" value="PLP-binding barrel"/>
    <property type="match status" value="1"/>
</dbReference>
<dbReference type="EMBL" id="JACHMJ010000001">
    <property type="protein sequence ID" value="MBB5843269.1"/>
    <property type="molecule type" value="Genomic_DNA"/>
</dbReference>
<dbReference type="SMART" id="SM01005">
    <property type="entry name" value="Ala_racemase_C"/>
    <property type="match status" value="1"/>
</dbReference>
<dbReference type="AlphaFoldDB" id="A0A841APC3"/>
<dbReference type="PANTHER" id="PTHR30511">
    <property type="entry name" value="ALANINE RACEMASE"/>
    <property type="match status" value="1"/>
</dbReference>
<dbReference type="GO" id="GO:0030632">
    <property type="term" value="P:D-alanine biosynthetic process"/>
    <property type="evidence" value="ECO:0007669"/>
    <property type="project" value="TreeGrafter"/>
</dbReference>
<keyword evidence="2" id="KW-0663">Pyridoxal phosphate</keyword>
<comment type="cofactor">
    <cofactor evidence="1">
        <name>pyridoxal 5'-phosphate</name>
        <dbReference type="ChEBI" id="CHEBI:597326"/>
    </cofactor>
</comment>
<evidence type="ECO:0000313" key="5">
    <source>
        <dbReference type="EMBL" id="MBB5843269.1"/>
    </source>
</evidence>
<keyword evidence="6" id="KW-1185">Reference proteome</keyword>
<dbReference type="InterPro" id="IPR000821">
    <property type="entry name" value="Ala_racemase"/>
</dbReference>
<dbReference type="InterPro" id="IPR001608">
    <property type="entry name" value="Ala_racemase_N"/>
</dbReference>
<sequence>MTLRATSGISTVNGSTAGARRTATIDLAALTRNITLLTDALGIDDPLVDLRASAYGHGLVPVARAAVAAGVVALRVSLLDDALELRSAGIGCDILSPEAAEGITLLADTPEAQDAAAARDLGAGVYGLASLGGVPTHAVMTLSAEVIAVKHVTAGTGVSYGYTYRAASDTAVALVSMGYADGLPRLGSNTAVASLGGGIHPVVGRIAMDQLVLDIGATPAEPGDSAVLFGDGSLGLPTALDWALATRRSPLALTAGFGRRITRVHTDD</sequence>
<name>A0A841APC3_9MICO</name>
<evidence type="ECO:0000313" key="6">
    <source>
        <dbReference type="Proteomes" id="UP000536685"/>
    </source>
</evidence>
<evidence type="ECO:0000256" key="2">
    <source>
        <dbReference type="ARBA" id="ARBA00022898"/>
    </source>
</evidence>
<protein>
    <submittedName>
        <fullName evidence="5">Alanine racemase</fullName>
        <ecNumber evidence="5">5.1.1.1</ecNumber>
    </submittedName>
</protein>
<evidence type="ECO:0000256" key="1">
    <source>
        <dbReference type="ARBA" id="ARBA00001933"/>
    </source>
</evidence>
<dbReference type="Proteomes" id="UP000536685">
    <property type="component" value="Unassembled WGS sequence"/>
</dbReference>
<dbReference type="PANTHER" id="PTHR30511:SF0">
    <property type="entry name" value="ALANINE RACEMASE, CATABOLIC-RELATED"/>
    <property type="match status" value="1"/>
</dbReference>
<dbReference type="Gene3D" id="3.20.20.10">
    <property type="entry name" value="Alanine racemase"/>
    <property type="match status" value="1"/>
</dbReference>
<dbReference type="Pfam" id="PF01168">
    <property type="entry name" value="Ala_racemase_N"/>
    <property type="match status" value="1"/>
</dbReference>
<dbReference type="EC" id="5.1.1.1" evidence="5"/>
<dbReference type="GO" id="GO:0005829">
    <property type="term" value="C:cytosol"/>
    <property type="evidence" value="ECO:0007669"/>
    <property type="project" value="TreeGrafter"/>
</dbReference>
<gene>
    <name evidence="5" type="ORF">HD599_001592</name>
</gene>
<organism evidence="5 6">
    <name type="scientific">Conyzicola lurida</name>
    <dbReference type="NCBI Taxonomy" id="1172621"/>
    <lineage>
        <taxon>Bacteria</taxon>
        <taxon>Bacillati</taxon>
        <taxon>Actinomycetota</taxon>
        <taxon>Actinomycetes</taxon>
        <taxon>Micrococcales</taxon>
        <taxon>Microbacteriaceae</taxon>
        <taxon>Conyzicola</taxon>
    </lineage>
</organism>
<reference evidence="5 6" key="1">
    <citation type="submission" date="2020-08" db="EMBL/GenBank/DDBJ databases">
        <title>Sequencing the genomes of 1000 actinobacteria strains.</title>
        <authorList>
            <person name="Klenk H.-P."/>
        </authorList>
    </citation>
    <scope>NUCLEOTIDE SEQUENCE [LARGE SCALE GENOMIC DNA]</scope>
    <source>
        <strain evidence="5 6">DSM 105784</strain>
    </source>
</reference>
<dbReference type="Pfam" id="PF00842">
    <property type="entry name" value="Ala_racemase_C"/>
    <property type="match status" value="1"/>
</dbReference>
<keyword evidence="3 5" id="KW-0413">Isomerase</keyword>
<dbReference type="SUPFAM" id="SSF50621">
    <property type="entry name" value="Alanine racemase C-terminal domain-like"/>
    <property type="match status" value="1"/>
</dbReference>
<dbReference type="GO" id="GO:0008784">
    <property type="term" value="F:alanine racemase activity"/>
    <property type="evidence" value="ECO:0007669"/>
    <property type="project" value="UniProtKB-EC"/>
</dbReference>
<dbReference type="Gene3D" id="2.40.37.10">
    <property type="entry name" value="Lyase, Ornithine Decarboxylase, Chain A, domain 1"/>
    <property type="match status" value="1"/>
</dbReference>
<feature type="domain" description="Alanine racemase C-terminal" evidence="4">
    <location>
        <begin position="139"/>
        <end position="266"/>
    </location>
</feature>
<dbReference type="GO" id="GO:0030170">
    <property type="term" value="F:pyridoxal phosphate binding"/>
    <property type="evidence" value="ECO:0007669"/>
    <property type="project" value="TreeGrafter"/>
</dbReference>